<dbReference type="HOGENOM" id="CLU_117355_1_0_1"/>
<dbReference type="Pfam" id="PF04438">
    <property type="entry name" value="zf-HIT"/>
    <property type="match status" value="1"/>
</dbReference>
<keyword evidence="9" id="KW-0539">Nucleus</keyword>
<dbReference type="GO" id="GO:0070761">
    <property type="term" value="C:pre-snoRNP complex"/>
    <property type="evidence" value="ECO:0007669"/>
    <property type="project" value="TreeGrafter"/>
</dbReference>
<dbReference type="FunFam" id="3.30.60.190:FF:000009">
    <property type="entry name" value="Uncharacterized zinc-finger protein C4F10.19c"/>
    <property type="match status" value="1"/>
</dbReference>
<feature type="domain" description="HIT-type" evidence="13">
    <location>
        <begin position="10"/>
        <end position="44"/>
    </location>
</feature>
<dbReference type="SUPFAM" id="SSF144232">
    <property type="entry name" value="HIT/MYND zinc finger-like"/>
    <property type="match status" value="1"/>
</dbReference>
<evidence type="ECO:0000256" key="10">
    <source>
        <dbReference type="ARBA" id="ARBA00046946"/>
    </source>
</evidence>
<keyword evidence="4" id="KW-0963">Cytoplasm</keyword>
<comment type="subunit">
    <text evidence="10">Thyroid receptor interacting proteins (TRIPs) specifically interact with the ligand binding domain of the thyroid receptor (TR). Requires the presence of thyroid hormone for its interaction. Interacts with NUFIP1. Interacts (via HIT-type zinc finger) with the RUVBL1/RUVBL2 complex in the presence of ADP.</text>
</comment>
<evidence type="ECO:0000259" key="13">
    <source>
        <dbReference type="PROSITE" id="PS51083"/>
    </source>
</evidence>
<dbReference type="CDD" id="cd23024">
    <property type="entry name" value="zf-HIT_ZNHIT2-3"/>
    <property type="match status" value="1"/>
</dbReference>
<evidence type="ECO:0000256" key="12">
    <source>
        <dbReference type="SAM" id="MobiDB-lite"/>
    </source>
</evidence>
<evidence type="ECO:0000256" key="7">
    <source>
        <dbReference type="ARBA" id="ARBA00022771"/>
    </source>
</evidence>
<evidence type="ECO:0000256" key="11">
    <source>
        <dbReference type="PROSITE-ProRule" id="PRU00453"/>
    </source>
</evidence>
<protein>
    <recommendedName>
        <fullName evidence="3">Zinc finger HIT domain-containing protein 3</fullName>
    </recommendedName>
</protein>
<proteinExistence type="predicted"/>
<evidence type="ECO:0000256" key="4">
    <source>
        <dbReference type="ARBA" id="ARBA00022490"/>
    </source>
</evidence>
<keyword evidence="7 11" id="KW-0863">Zinc-finger</keyword>
<dbReference type="eggNOG" id="KOG2857">
    <property type="taxonomic scope" value="Eukaryota"/>
</dbReference>
<dbReference type="PANTHER" id="PTHR13483">
    <property type="entry name" value="BOX C_D SNORNA PROTEIN 1-RELATED"/>
    <property type="match status" value="1"/>
</dbReference>
<reference evidence="14" key="2">
    <citation type="submission" date="2025-08" db="UniProtKB">
        <authorList>
            <consortium name="Ensembl"/>
        </authorList>
    </citation>
    <scope>IDENTIFICATION</scope>
</reference>
<keyword evidence="6" id="KW-0479">Metal-binding</keyword>
<dbReference type="GO" id="GO:0048254">
    <property type="term" value="P:snoRNA localization"/>
    <property type="evidence" value="ECO:0007669"/>
    <property type="project" value="TreeGrafter"/>
</dbReference>
<dbReference type="GeneTree" id="ENSGT00390000010822"/>
<dbReference type="GO" id="GO:0000463">
    <property type="term" value="P:maturation of LSU-rRNA from tricistronic rRNA transcript (SSU-rRNA, 5.8S rRNA, LSU-rRNA)"/>
    <property type="evidence" value="ECO:0007669"/>
    <property type="project" value="TreeGrafter"/>
</dbReference>
<evidence type="ECO:0000256" key="5">
    <source>
        <dbReference type="ARBA" id="ARBA00022553"/>
    </source>
</evidence>
<evidence type="ECO:0000313" key="14">
    <source>
        <dbReference type="Ensembl" id="ENSCSAVP00000001027.1"/>
    </source>
</evidence>
<evidence type="ECO:0000313" key="15">
    <source>
        <dbReference type="Proteomes" id="UP000007875"/>
    </source>
</evidence>
<dbReference type="PANTHER" id="PTHR13483:SF11">
    <property type="entry name" value="ZINC FINGER HIT DOMAIN-CONTAINING PROTEIN 3"/>
    <property type="match status" value="1"/>
</dbReference>
<dbReference type="Pfam" id="PF21373">
    <property type="entry name" value="ZNHIT3_C"/>
    <property type="match status" value="1"/>
</dbReference>
<feature type="region of interest" description="Disordered" evidence="12">
    <location>
        <begin position="46"/>
        <end position="67"/>
    </location>
</feature>
<dbReference type="GO" id="GO:0005737">
    <property type="term" value="C:cytoplasm"/>
    <property type="evidence" value="ECO:0007669"/>
    <property type="project" value="UniProtKB-SubCell"/>
</dbReference>
<dbReference type="Gene3D" id="3.30.60.190">
    <property type="match status" value="1"/>
</dbReference>
<evidence type="ECO:0000256" key="2">
    <source>
        <dbReference type="ARBA" id="ARBA00004496"/>
    </source>
</evidence>
<sequence length="131" mass="15451">TKNMTVKPRCQVCNENPHKYKCPQCYKLYCSVNCYKKHKAEDSCSHFKHDERPKTMESPPKSELYEETEQISKEVLERLKDSEKLKNLLSNPHLRRLLTEIDQNPNNSKMINDLMQEPIFVEFADSCLDTI</sequence>
<dbReference type="GO" id="GO:0000492">
    <property type="term" value="P:box C/D snoRNP assembly"/>
    <property type="evidence" value="ECO:0007669"/>
    <property type="project" value="TreeGrafter"/>
</dbReference>
<dbReference type="PROSITE" id="PS51083">
    <property type="entry name" value="ZF_HIT"/>
    <property type="match status" value="1"/>
</dbReference>
<dbReference type="AlphaFoldDB" id="H2Y6S9"/>
<evidence type="ECO:0000256" key="6">
    <source>
        <dbReference type="ARBA" id="ARBA00022723"/>
    </source>
</evidence>
<dbReference type="Proteomes" id="UP000007875">
    <property type="component" value="Unassembled WGS sequence"/>
</dbReference>
<dbReference type="OMA" id="PCASAKS"/>
<reference evidence="14" key="3">
    <citation type="submission" date="2025-09" db="UniProtKB">
        <authorList>
            <consortium name="Ensembl"/>
        </authorList>
    </citation>
    <scope>IDENTIFICATION</scope>
</reference>
<dbReference type="FunCoup" id="H2Y6S9">
    <property type="interactions" value="4"/>
</dbReference>
<comment type="subcellular location">
    <subcellularLocation>
        <location evidence="2">Cytoplasm</location>
    </subcellularLocation>
    <subcellularLocation>
        <location evidence="1">Nucleus</location>
    </subcellularLocation>
</comment>
<dbReference type="STRING" id="51511.ENSCSAVP00000001027"/>
<keyword evidence="5" id="KW-0597">Phosphoprotein</keyword>
<evidence type="ECO:0000256" key="1">
    <source>
        <dbReference type="ARBA" id="ARBA00004123"/>
    </source>
</evidence>
<accession>H2Y6S9</accession>
<dbReference type="Ensembl" id="ENSCSAVT00000001038.1">
    <property type="protein sequence ID" value="ENSCSAVP00000001027.1"/>
    <property type="gene ID" value="ENSCSAVG00000000569.1"/>
</dbReference>
<dbReference type="GO" id="GO:0008270">
    <property type="term" value="F:zinc ion binding"/>
    <property type="evidence" value="ECO:0007669"/>
    <property type="project" value="UniProtKB-UniRule"/>
</dbReference>
<evidence type="ECO:0000256" key="3">
    <source>
        <dbReference type="ARBA" id="ARBA00021568"/>
    </source>
</evidence>
<name>H2Y6S9_CIOSA</name>
<feature type="compositionally biased region" description="Basic and acidic residues" evidence="12">
    <location>
        <begin position="46"/>
        <end position="55"/>
    </location>
</feature>
<dbReference type="InterPro" id="IPR051639">
    <property type="entry name" value="BCD1"/>
</dbReference>
<dbReference type="GO" id="GO:0005634">
    <property type="term" value="C:nucleus"/>
    <property type="evidence" value="ECO:0007669"/>
    <property type="project" value="UniProtKB-SubCell"/>
</dbReference>
<organism evidence="14 15">
    <name type="scientific">Ciona savignyi</name>
    <name type="common">Pacific transparent sea squirt</name>
    <dbReference type="NCBI Taxonomy" id="51511"/>
    <lineage>
        <taxon>Eukaryota</taxon>
        <taxon>Metazoa</taxon>
        <taxon>Chordata</taxon>
        <taxon>Tunicata</taxon>
        <taxon>Ascidiacea</taxon>
        <taxon>Phlebobranchia</taxon>
        <taxon>Cionidae</taxon>
        <taxon>Ciona</taxon>
    </lineage>
</organism>
<dbReference type="InterPro" id="IPR048371">
    <property type="entry name" value="ZNHIT3_C"/>
</dbReference>
<dbReference type="InParanoid" id="H2Y6S9"/>
<keyword evidence="15" id="KW-1185">Reference proteome</keyword>
<keyword evidence="8" id="KW-0862">Zinc</keyword>
<dbReference type="InterPro" id="IPR007529">
    <property type="entry name" value="Znf_HIT"/>
</dbReference>
<evidence type="ECO:0000256" key="8">
    <source>
        <dbReference type="ARBA" id="ARBA00022833"/>
    </source>
</evidence>
<evidence type="ECO:0000256" key="9">
    <source>
        <dbReference type="ARBA" id="ARBA00023242"/>
    </source>
</evidence>
<reference evidence="15" key="1">
    <citation type="submission" date="2003-08" db="EMBL/GenBank/DDBJ databases">
        <authorList>
            <person name="Birren B."/>
            <person name="Nusbaum C."/>
            <person name="Abebe A."/>
            <person name="Abouelleil A."/>
            <person name="Adekoya E."/>
            <person name="Ait-zahra M."/>
            <person name="Allen N."/>
            <person name="Allen T."/>
            <person name="An P."/>
            <person name="Anderson M."/>
            <person name="Anderson S."/>
            <person name="Arachchi H."/>
            <person name="Armbruster J."/>
            <person name="Bachantsang P."/>
            <person name="Baldwin J."/>
            <person name="Barry A."/>
            <person name="Bayul T."/>
            <person name="Blitshsteyn B."/>
            <person name="Bloom T."/>
            <person name="Blye J."/>
            <person name="Boguslavskiy L."/>
            <person name="Borowsky M."/>
            <person name="Boukhgalter B."/>
            <person name="Brunache A."/>
            <person name="Butler J."/>
            <person name="Calixte N."/>
            <person name="Calvo S."/>
            <person name="Camarata J."/>
            <person name="Campo K."/>
            <person name="Chang J."/>
            <person name="Cheshatsang Y."/>
            <person name="Citroen M."/>
            <person name="Collymore A."/>
            <person name="Considine T."/>
            <person name="Cook A."/>
            <person name="Cooke P."/>
            <person name="Corum B."/>
            <person name="Cuomo C."/>
            <person name="David R."/>
            <person name="Dawoe T."/>
            <person name="Degray S."/>
            <person name="Dodge S."/>
            <person name="Dooley K."/>
            <person name="Dorje P."/>
            <person name="Dorjee K."/>
            <person name="Dorris L."/>
            <person name="Duffey N."/>
            <person name="Dupes A."/>
            <person name="Elkins T."/>
            <person name="Engels R."/>
            <person name="Erickson J."/>
            <person name="Farina A."/>
            <person name="Faro S."/>
            <person name="Ferreira P."/>
            <person name="Fischer H."/>
            <person name="Fitzgerald M."/>
            <person name="Foley K."/>
            <person name="Gage D."/>
            <person name="Galagan J."/>
            <person name="Gearin G."/>
            <person name="Gnerre S."/>
            <person name="Gnirke A."/>
            <person name="Goyette A."/>
            <person name="Graham J."/>
            <person name="Grandbois E."/>
            <person name="Gyaltsen K."/>
            <person name="Hafez N."/>
            <person name="Hagopian D."/>
            <person name="Hagos B."/>
            <person name="Hall J."/>
            <person name="Hatcher B."/>
            <person name="Heller A."/>
            <person name="Higgins H."/>
            <person name="Honan T."/>
            <person name="Horn A."/>
            <person name="Houde N."/>
            <person name="Hughes L."/>
            <person name="Hulme W."/>
            <person name="Husby E."/>
            <person name="Iliev I."/>
            <person name="Jaffe D."/>
            <person name="Jones C."/>
            <person name="Kamal M."/>
            <person name="Kamat A."/>
            <person name="Kamvysselis M."/>
            <person name="Karlsson E."/>
            <person name="Kells C."/>
            <person name="Kieu A."/>
            <person name="Kisner P."/>
            <person name="Kodira C."/>
            <person name="Kulbokas E."/>
            <person name="Labutti K."/>
            <person name="Lama D."/>
            <person name="Landers T."/>
            <person name="Leger J."/>
            <person name="Levine S."/>
            <person name="Lewis D."/>
            <person name="Lewis T."/>
            <person name="Lindblad-toh K."/>
            <person name="Liu X."/>
            <person name="Lokyitsang T."/>
            <person name="Lokyitsang Y."/>
            <person name="Lucien O."/>
            <person name="Lui A."/>
            <person name="Ma L.J."/>
            <person name="Mabbitt R."/>
            <person name="Macdonald J."/>
            <person name="Maclean C."/>
            <person name="Major J."/>
            <person name="Manning J."/>
            <person name="Marabella R."/>
            <person name="Maru K."/>
            <person name="Matthews C."/>
            <person name="Mauceli E."/>
            <person name="Mccarthy M."/>
            <person name="Mcdonough S."/>
            <person name="Mcghee T."/>
            <person name="Meldrim J."/>
            <person name="Meneus L."/>
            <person name="Mesirov J."/>
            <person name="Mihalev A."/>
            <person name="Mihova T."/>
            <person name="Mikkelsen T."/>
            <person name="Mlenga V."/>
            <person name="Moru K."/>
            <person name="Mozes J."/>
            <person name="Mulrain L."/>
            <person name="Munson G."/>
            <person name="Naylor J."/>
            <person name="Newes C."/>
            <person name="Nguyen C."/>
            <person name="Nguyen N."/>
            <person name="Nguyen T."/>
            <person name="Nicol R."/>
            <person name="Nielsen C."/>
            <person name="Nizzari M."/>
            <person name="Norbu C."/>
            <person name="Norbu N."/>
            <person name="O'donnell P."/>
            <person name="Okoawo O."/>
            <person name="O'leary S."/>
            <person name="Omotosho B."/>
            <person name="O'neill K."/>
            <person name="Osman S."/>
            <person name="Parker S."/>
            <person name="Perrin D."/>
            <person name="Phunkhang P."/>
            <person name="Piqani B."/>
            <person name="Purcell S."/>
            <person name="Rachupka T."/>
            <person name="Ramasamy U."/>
            <person name="Rameau R."/>
            <person name="Ray V."/>
            <person name="Raymond C."/>
            <person name="Retta R."/>
            <person name="Richardson S."/>
            <person name="Rise C."/>
            <person name="Rodriguez J."/>
            <person name="Rogers J."/>
            <person name="Rogov P."/>
            <person name="Rutman M."/>
            <person name="Schupbach R."/>
            <person name="Seaman C."/>
            <person name="Settipalli S."/>
            <person name="Sharpe T."/>
            <person name="Sheridan J."/>
            <person name="Sherpa N."/>
            <person name="Shi J."/>
            <person name="Smirnov S."/>
            <person name="Smith C."/>
            <person name="Sougnez C."/>
            <person name="Spencer B."/>
            <person name="Stalker J."/>
            <person name="Stange-thomann N."/>
            <person name="Stavropoulos S."/>
            <person name="Stetson K."/>
            <person name="Stone C."/>
            <person name="Stone S."/>
            <person name="Stubbs M."/>
            <person name="Talamas J."/>
            <person name="Tchuinga P."/>
            <person name="Tenzing P."/>
            <person name="Tesfaye S."/>
            <person name="Theodore J."/>
            <person name="Thoulutsang Y."/>
            <person name="Topham K."/>
            <person name="Towey S."/>
            <person name="Tsamla T."/>
            <person name="Tsomo N."/>
            <person name="Vallee D."/>
            <person name="Vassiliev H."/>
            <person name="Venkataraman V."/>
            <person name="Vinson J."/>
            <person name="Vo A."/>
            <person name="Wade C."/>
            <person name="Wang S."/>
            <person name="Wangchuk T."/>
            <person name="Wangdi T."/>
            <person name="Whittaker C."/>
            <person name="Wilkinson J."/>
            <person name="Wu Y."/>
            <person name="Wyman D."/>
            <person name="Yadav S."/>
            <person name="Yang S."/>
            <person name="Yang X."/>
            <person name="Yeager S."/>
            <person name="Yee E."/>
            <person name="Young G."/>
            <person name="Zainoun J."/>
            <person name="Zembeck L."/>
            <person name="Zimmer A."/>
            <person name="Zody M."/>
            <person name="Lander E."/>
        </authorList>
    </citation>
    <scope>NUCLEOTIDE SEQUENCE [LARGE SCALE GENOMIC DNA]</scope>
</reference>